<evidence type="ECO:0000256" key="1">
    <source>
        <dbReference type="SAM" id="MobiDB-lite"/>
    </source>
</evidence>
<dbReference type="Proteomes" id="UP001190700">
    <property type="component" value="Unassembled WGS sequence"/>
</dbReference>
<dbReference type="AlphaFoldDB" id="A0AAE0FXS1"/>
<comment type="caution">
    <text evidence="2">The sequence shown here is derived from an EMBL/GenBank/DDBJ whole genome shotgun (WGS) entry which is preliminary data.</text>
</comment>
<gene>
    <name evidence="2" type="ORF">CYMTET_24157</name>
</gene>
<organism evidence="2 3">
    <name type="scientific">Cymbomonas tetramitiformis</name>
    <dbReference type="NCBI Taxonomy" id="36881"/>
    <lineage>
        <taxon>Eukaryota</taxon>
        <taxon>Viridiplantae</taxon>
        <taxon>Chlorophyta</taxon>
        <taxon>Pyramimonadophyceae</taxon>
        <taxon>Pyramimonadales</taxon>
        <taxon>Pyramimonadaceae</taxon>
        <taxon>Cymbomonas</taxon>
    </lineage>
</organism>
<reference evidence="2 3" key="1">
    <citation type="journal article" date="2015" name="Genome Biol. Evol.">
        <title>Comparative Genomics of a Bacterivorous Green Alga Reveals Evolutionary Causalities and Consequences of Phago-Mixotrophic Mode of Nutrition.</title>
        <authorList>
            <person name="Burns J.A."/>
            <person name="Paasch A."/>
            <person name="Narechania A."/>
            <person name="Kim E."/>
        </authorList>
    </citation>
    <scope>NUCLEOTIDE SEQUENCE [LARGE SCALE GENOMIC DNA]</scope>
    <source>
        <strain evidence="2 3">PLY_AMNH</strain>
    </source>
</reference>
<accession>A0AAE0FXS1</accession>
<proteinExistence type="predicted"/>
<sequence length="171" mass="18123">MAQHTDGNALNINTFTARNDMPLPVVSAPQRHSPAASVADSEDIEWTGPPPSHPFMPLPVTRTFADLIGATGFTVEAPDPEPPLHMNMMSAAAQPADSDGYATSTDDEDVAPPQPPLRPGCDRAIPGFVRSLLTSSMLLGTIPGTPGSFGDPVDFFNHCFNSDGFVIFFDA</sequence>
<feature type="region of interest" description="Disordered" evidence="1">
    <location>
        <begin position="93"/>
        <end position="120"/>
    </location>
</feature>
<name>A0AAE0FXS1_9CHLO</name>
<dbReference type="EMBL" id="LGRX02012512">
    <property type="protein sequence ID" value="KAK3267276.1"/>
    <property type="molecule type" value="Genomic_DNA"/>
</dbReference>
<protein>
    <submittedName>
        <fullName evidence="2">Uncharacterized protein</fullName>
    </submittedName>
</protein>
<keyword evidence="3" id="KW-1185">Reference proteome</keyword>
<evidence type="ECO:0000313" key="3">
    <source>
        <dbReference type="Proteomes" id="UP001190700"/>
    </source>
</evidence>
<evidence type="ECO:0000313" key="2">
    <source>
        <dbReference type="EMBL" id="KAK3267276.1"/>
    </source>
</evidence>